<dbReference type="Proteomes" id="UP000215506">
    <property type="component" value="Unassembled WGS sequence"/>
</dbReference>
<dbReference type="EMBL" id="NGAF01000019">
    <property type="protein sequence ID" value="OXR41556.1"/>
    <property type="molecule type" value="Genomic_DNA"/>
</dbReference>
<proteinExistence type="predicted"/>
<sequence length="111" mass="11159">MPTIASTNGRFFVITDCVPQVRAAATAAAAGGTLAALTTATAAEITFPEGAFTDVAACATPQDGPTAWFATFNGGVPDGCVYAIDLTTGKVCTDNANRAAAWTRFVLAAPA</sequence>
<name>A0A231GY87_9NOCA</name>
<gene>
    <name evidence="1" type="ORF">B7C42_06449</name>
</gene>
<organism evidence="1 2">
    <name type="scientific">Nocardia cerradoensis</name>
    <dbReference type="NCBI Taxonomy" id="85688"/>
    <lineage>
        <taxon>Bacteria</taxon>
        <taxon>Bacillati</taxon>
        <taxon>Actinomycetota</taxon>
        <taxon>Actinomycetes</taxon>
        <taxon>Mycobacteriales</taxon>
        <taxon>Nocardiaceae</taxon>
        <taxon>Nocardia</taxon>
    </lineage>
</organism>
<keyword evidence="2" id="KW-1185">Reference proteome</keyword>
<comment type="caution">
    <text evidence="1">The sequence shown here is derived from an EMBL/GenBank/DDBJ whole genome shotgun (WGS) entry which is preliminary data.</text>
</comment>
<dbReference type="RefSeq" id="WP_039780889.1">
    <property type="nucleotide sequence ID" value="NZ_JAAXOR010000001.1"/>
</dbReference>
<evidence type="ECO:0000313" key="1">
    <source>
        <dbReference type="EMBL" id="OXR41556.1"/>
    </source>
</evidence>
<protein>
    <submittedName>
        <fullName evidence="1">Uncharacterized protein</fullName>
    </submittedName>
</protein>
<reference evidence="1 2" key="1">
    <citation type="submission" date="2017-07" db="EMBL/GenBank/DDBJ databases">
        <title>First draft Genome Sequence of Nocardia cerradoensis isolated from human infection.</title>
        <authorList>
            <person name="Carrasco G."/>
        </authorList>
    </citation>
    <scope>NUCLEOTIDE SEQUENCE [LARGE SCALE GENOMIC DNA]</scope>
    <source>
        <strain evidence="1 2">CNM20130759</strain>
    </source>
</reference>
<accession>A0A231GY87</accession>
<evidence type="ECO:0000313" key="2">
    <source>
        <dbReference type="Proteomes" id="UP000215506"/>
    </source>
</evidence>
<dbReference type="AlphaFoldDB" id="A0A231GY87"/>